<name>C0NNK0_AJECG</name>
<dbReference type="Proteomes" id="UP000001631">
    <property type="component" value="Unassembled WGS sequence"/>
</dbReference>
<protein>
    <submittedName>
        <fullName evidence="7">L-lactate dehydrogenase</fullName>
    </submittedName>
</protein>
<organism evidence="7 8">
    <name type="scientific">Ajellomyces capsulatus (strain G186AR / H82 / ATCC MYA-2454 / RMSCC 2432)</name>
    <name type="common">Darling's disease fungus</name>
    <name type="synonym">Histoplasma capsulatum</name>
    <dbReference type="NCBI Taxonomy" id="447093"/>
    <lineage>
        <taxon>Eukaryota</taxon>
        <taxon>Fungi</taxon>
        <taxon>Dikarya</taxon>
        <taxon>Ascomycota</taxon>
        <taxon>Pezizomycotina</taxon>
        <taxon>Eurotiomycetes</taxon>
        <taxon>Eurotiomycetidae</taxon>
        <taxon>Onygenales</taxon>
        <taxon>Ajellomycetaceae</taxon>
        <taxon>Histoplasma</taxon>
    </lineage>
</organism>
<dbReference type="HOGENOM" id="CLU_1389858_0_0_1"/>
<dbReference type="InterPro" id="IPR037396">
    <property type="entry name" value="FMN_HAD"/>
</dbReference>
<keyword evidence="2" id="KW-0285">Flavoprotein</keyword>
<dbReference type="AlphaFoldDB" id="C0NNK0"/>
<sequence length="196" mass="20899">MLSVEQRKRYPIPIGISPSAVQKPVGDDGEIDTAKAASSRGTNMILSSHTTCTLEDAIQAPVGDNVVDFRFQLYISQNRERCAQLCSRTNLKIILKGIMTAEDTLLAIGHGADAIIVSNNEGRQLDSVPSRIEVLPEIVSAVRGRVPVIIDSGITRGSDVFKALALGADFTLVDRSALWGLNFGGQEGGGESIGYS</sequence>
<evidence type="ECO:0000259" key="6">
    <source>
        <dbReference type="PROSITE" id="PS51349"/>
    </source>
</evidence>
<dbReference type="GO" id="GO:0010181">
    <property type="term" value="F:FMN binding"/>
    <property type="evidence" value="ECO:0007669"/>
    <property type="project" value="InterPro"/>
</dbReference>
<keyword evidence="4" id="KW-0560">Oxidoreductase</keyword>
<dbReference type="PANTHER" id="PTHR10578">
    <property type="entry name" value="S -2-HYDROXY-ACID OXIDASE-RELATED"/>
    <property type="match status" value="1"/>
</dbReference>
<evidence type="ECO:0000256" key="1">
    <source>
        <dbReference type="ARBA" id="ARBA00001917"/>
    </source>
</evidence>
<keyword evidence="8" id="KW-1185">Reference proteome</keyword>
<evidence type="ECO:0000256" key="4">
    <source>
        <dbReference type="ARBA" id="ARBA00023002"/>
    </source>
</evidence>
<accession>C0NNK0</accession>
<dbReference type="InterPro" id="IPR000262">
    <property type="entry name" value="FMN-dep_DH"/>
</dbReference>
<evidence type="ECO:0000256" key="5">
    <source>
        <dbReference type="ARBA" id="ARBA00024042"/>
    </source>
</evidence>
<evidence type="ECO:0000256" key="2">
    <source>
        <dbReference type="ARBA" id="ARBA00022630"/>
    </source>
</evidence>
<dbReference type="SUPFAM" id="SSF51395">
    <property type="entry name" value="FMN-linked oxidoreductases"/>
    <property type="match status" value="1"/>
</dbReference>
<dbReference type="Gene3D" id="3.20.20.70">
    <property type="entry name" value="Aldolase class I"/>
    <property type="match status" value="2"/>
</dbReference>
<dbReference type="CDD" id="cd02809">
    <property type="entry name" value="alpha_hydroxyacid_oxid_FMN"/>
    <property type="match status" value="1"/>
</dbReference>
<reference evidence="7" key="1">
    <citation type="submission" date="2009-02" db="EMBL/GenBank/DDBJ databases">
        <title>The Genome Sequence of Ajellomyces capsulatus strain G186AR.</title>
        <authorList>
            <consortium name="The Broad Institute Genome Sequencing Platform"/>
            <person name="Champion M."/>
            <person name="Cuomo C."/>
            <person name="Ma L.-J."/>
            <person name="Henn M.R."/>
            <person name="Sil A."/>
            <person name="Goldman B."/>
            <person name="Young S.K."/>
            <person name="Kodira C.D."/>
            <person name="Zeng Q."/>
            <person name="Koehrsen M."/>
            <person name="Alvarado L."/>
            <person name="Berlin A."/>
            <person name="Borenstein D."/>
            <person name="Chen Z."/>
            <person name="Engels R."/>
            <person name="Freedman E."/>
            <person name="Gellesch M."/>
            <person name="Goldberg J."/>
            <person name="Griggs A."/>
            <person name="Gujja S."/>
            <person name="Heiman D."/>
            <person name="Hepburn T."/>
            <person name="Howarth C."/>
            <person name="Jen D."/>
            <person name="Larson L."/>
            <person name="Lewis B."/>
            <person name="Mehta T."/>
            <person name="Park D."/>
            <person name="Pearson M."/>
            <person name="Roberts A."/>
            <person name="Saif S."/>
            <person name="Shea T."/>
            <person name="Shenoy N."/>
            <person name="Sisk P."/>
            <person name="Stolte C."/>
            <person name="Sykes S."/>
            <person name="Walk T."/>
            <person name="White J."/>
            <person name="Yandava C."/>
            <person name="Klein B."/>
            <person name="McEwen J.G."/>
            <person name="Puccia R."/>
            <person name="Goldman G.H."/>
            <person name="Felipe M.S."/>
            <person name="Nino-Vega G."/>
            <person name="San-Blas G."/>
            <person name="Taylor J."/>
            <person name="Mendoza L."/>
            <person name="Galagan J."/>
            <person name="Nusbaum C."/>
            <person name="Birren B."/>
        </authorList>
    </citation>
    <scope>NUCLEOTIDE SEQUENCE</scope>
    <source>
        <strain evidence="7">G186AR</strain>
    </source>
</reference>
<dbReference type="PROSITE" id="PS51349">
    <property type="entry name" value="FMN_HYDROXY_ACID_DH_2"/>
    <property type="match status" value="1"/>
</dbReference>
<dbReference type="GO" id="GO:0016491">
    <property type="term" value="F:oxidoreductase activity"/>
    <property type="evidence" value="ECO:0007669"/>
    <property type="project" value="UniProtKB-KW"/>
</dbReference>
<feature type="domain" description="FMN hydroxy acid dehydrogenase" evidence="6">
    <location>
        <begin position="1"/>
        <end position="196"/>
    </location>
</feature>
<dbReference type="InParanoid" id="C0NNK0"/>
<comment type="cofactor">
    <cofactor evidence="1">
        <name>FMN</name>
        <dbReference type="ChEBI" id="CHEBI:58210"/>
    </cofactor>
</comment>
<dbReference type="EMBL" id="GG663368">
    <property type="protein sequence ID" value="EEH06510.1"/>
    <property type="molecule type" value="Genomic_DNA"/>
</dbReference>
<keyword evidence="3" id="KW-0288">FMN</keyword>
<dbReference type="RefSeq" id="XP_045286991.1">
    <property type="nucleotide sequence ID" value="XM_045431779.1"/>
</dbReference>
<gene>
    <name evidence="7" type="ORF">HCBG_04730</name>
</gene>
<dbReference type="GeneID" id="69037746"/>
<dbReference type="InterPro" id="IPR013785">
    <property type="entry name" value="Aldolase_TIM"/>
</dbReference>
<evidence type="ECO:0000313" key="8">
    <source>
        <dbReference type="Proteomes" id="UP000001631"/>
    </source>
</evidence>
<dbReference type="Pfam" id="PF01070">
    <property type="entry name" value="FMN_dh"/>
    <property type="match status" value="1"/>
</dbReference>
<dbReference type="PANTHER" id="PTHR10578:SF107">
    <property type="entry name" value="2-HYDROXYACID OXIDASE 1"/>
    <property type="match status" value="1"/>
</dbReference>
<dbReference type="InterPro" id="IPR012133">
    <property type="entry name" value="Alpha-hydoxy_acid_DH_FMN"/>
</dbReference>
<comment type="similarity">
    <text evidence="5">Belongs to the FMN-dependent alpha-hydroxy acid dehydrogenase family.</text>
</comment>
<proteinExistence type="inferred from homology"/>
<dbReference type="STRING" id="447093.C0NNK0"/>
<evidence type="ECO:0000313" key="7">
    <source>
        <dbReference type="EMBL" id="EEH06510.1"/>
    </source>
</evidence>
<evidence type="ECO:0000256" key="3">
    <source>
        <dbReference type="ARBA" id="ARBA00022643"/>
    </source>
</evidence>